<dbReference type="InterPro" id="IPR020568">
    <property type="entry name" value="Ribosomal_Su5_D2-typ_SF"/>
</dbReference>
<name>A0A7V6A3V1_9BACT</name>
<evidence type="ECO:0000256" key="3">
    <source>
        <dbReference type="ARBA" id="ARBA00017473"/>
    </source>
</evidence>
<evidence type="ECO:0000313" key="12">
    <source>
        <dbReference type="EMBL" id="HHS29762.1"/>
    </source>
</evidence>
<evidence type="ECO:0000256" key="9">
    <source>
        <dbReference type="HAMAP-Rule" id="MF_00061"/>
    </source>
</evidence>
<keyword evidence="9" id="KW-0414">Isoprene biosynthesis</keyword>
<dbReference type="NCBIfam" id="TIGR00154">
    <property type="entry name" value="ispE"/>
    <property type="match status" value="1"/>
</dbReference>
<dbReference type="InterPro" id="IPR013750">
    <property type="entry name" value="GHMP_kinase_C_dom"/>
</dbReference>
<proteinExistence type="inferred from homology"/>
<feature type="active site" evidence="9">
    <location>
        <position position="137"/>
    </location>
</feature>
<evidence type="ECO:0000256" key="6">
    <source>
        <dbReference type="ARBA" id="ARBA00022777"/>
    </source>
</evidence>
<reference evidence="12" key="1">
    <citation type="journal article" date="2020" name="mSystems">
        <title>Genome- and Community-Level Interaction Insights into Carbon Utilization and Element Cycling Functions of Hydrothermarchaeota in Hydrothermal Sediment.</title>
        <authorList>
            <person name="Zhou Z."/>
            <person name="Liu Y."/>
            <person name="Xu W."/>
            <person name="Pan J."/>
            <person name="Luo Z.H."/>
            <person name="Li M."/>
        </authorList>
    </citation>
    <scope>NUCLEOTIDE SEQUENCE [LARGE SCALE GENOMIC DNA]</scope>
    <source>
        <strain evidence="12">SpSt-767</strain>
    </source>
</reference>
<evidence type="ECO:0000256" key="8">
    <source>
        <dbReference type="ARBA" id="ARBA00032554"/>
    </source>
</evidence>
<evidence type="ECO:0000256" key="4">
    <source>
        <dbReference type="ARBA" id="ARBA00022679"/>
    </source>
</evidence>
<dbReference type="GO" id="GO:0050515">
    <property type="term" value="F:4-(cytidine 5'-diphospho)-2-C-methyl-D-erythritol kinase activity"/>
    <property type="evidence" value="ECO:0007669"/>
    <property type="project" value="UniProtKB-UniRule"/>
</dbReference>
<keyword evidence="4 9" id="KW-0808">Transferase</keyword>
<dbReference type="PRINTS" id="PR00958">
    <property type="entry name" value="HOMSERKINASE"/>
</dbReference>
<dbReference type="Pfam" id="PF08544">
    <property type="entry name" value="GHMP_kinases_C"/>
    <property type="match status" value="1"/>
</dbReference>
<dbReference type="GO" id="GO:0005524">
    <property type="term" value="F:ATP binding"/>
    <property type="evidence" value="ECO:0007669"/>
    <property type="project" value="UniProtKB-UniRule"/>
</dbReference>
<dbReference type="PIRSF" id="PIRSF010376">
    <property type="entry name" value="IspE"/>
    <property type="match status" value="1"/>
</dbReference>
<keyword evidence="7 9" id="KW-0067">ATP-binding</keyword>
<keyword evidence="5 9" id="KW-0547">Nucleotide-binding</keyword>
<sequence length="295" mass="31934">MVTARKRRLCPAKVNLYLKVLRRREDGYHELVSVMQPLTLADILLAEPASHLTLECTTSEIPLGQSNLIWRAVEKFAAATGLSVSVKFHLKKRIPVAAGLGGGSSNAAATLQLLNQGTGNPLDAARLKTLAAELGADVPFFLSPAPAVARGIGTDLSPLDLPPYWYVLLNPGIPVSTKWVYDNLDLEALASQNVPLLESWDGARPGDWVANDLESVTYSRFPVLGELRRLLLEAGALAAGMSGSGPTLFGLFFRQDTALKAARKIRRQFPGWLAIARGLTQGEGEGDWENEAWII</sequence>
<keyword evidence="6 9" id="KW-0418">Kinase</keyword>
<evidence type="ECO:0000256" key="1">
    <source>
        <dbReference type="ARBA" id="ARBA00009684"/>
    </source>
</evidence>
<feature type="binding site" evidence="9">
    <location>
        <begin position="95"/>
        <end position="105"/>
    </location>
    <ligand>
        <name>ATP</name>
        <dbReference type="ChEBI" id="CHEBI:30616"/>
    </ligand>
</feature>
<protein>
    <recommendedName>
        <fullName evidence="3 9">4-diphosphocytidyl-2-C-methyl-D-erythritol kinase</fullName>
        <shortName evidence="9">CMK</shortName>
        <ecNumber evidence="2 9">2.7.1.148</ecNumber>
    </recommendedName>
    <alternativeName>
        <fullName evidence="8 9">4-(cytidine-5'-diphospho)-2-C-methyl-D-erythritol kinase</fullName>
    </alternativeName>
</protein>
<feature type="domain" description="GHMP kinase N-terminal" evidence="10">
    <location>
        <begin position="67"/>
        <end position="142"/>
    </location>
</feature>
<dbReference type="GO" id="GO:0019288">
    <property type="term" value="P:isopentenyl diphosphate biosynthetic process, methylerythritol 4-phosphate pathway"/>
    <property type="evidence" value="ECO:0007669"/>
    <property type="project" value="UniProtKB-UniRule"/>
</dbReference>
<dbReference type="PANTHER" id="PTHR43527">
    <property type="entry name" value="4-DIPHOSPHOCYTIDYL-2-C-METHYL-D-ERYTHRITOL KINASE, CHLOROPLASTIC"/>
    <property type="match status" value="1"/>
</dbReference>
<dbReference type="SUPFAM" id="SSF55060">
    <property type="entry name" value="GHMP Kinase, C-terminal domain"/>
    <property type="match status" value="1"/>
</dbReference>
<dbReference type="EMBL" id="DTGR01000137">
    <property type="protein sequence ID" value="HHS29762.1"/>
    <property type="molecule type" value="Genomic_DNA"/>
</dbReference>
<dbReference type="EC" id="2.7.1.148" evidence="2 9"/>
<evidence type="ECO:0000259" key="11">
    <source>
        <dbReference type="Pfam" id="PF08544"/>
    </source>
</evidence>
<feature type="domain" description="GHMP kinase C-terminal" evidence="11">
    <location>
        <begin position="203"/>
        <end position="270"/>
    </location>
</feature>
<dbReference type="AlphaFoldDB" id="A0A7V6A3V1"/>
<dbReference type="InterPro" id="IPR036554">
    <property type="entry name" value="GHMP_kinase_C_sf"/>
</dbReference>
<dbReference type="UniPathway" id="UPA00056">
    <property type="reaction ID" value="UER00094"/>
</dbReference>
<dbReference type="HAMAP" id="MF_00061">
    <property type="entry name" value="IspE"/>
    <property type="match status" value="1"/>
</dbReference>
<accession>A0A7V6A3V1</accession>
<dbReference type="InterPro" id="IPR006204">
    <property type="entry name" value="GHMP_kinase_N_dom"/>
</dbReference>
<dbReference type="NCBIfam" id="NF011202">
    <property type="entry name" value="PRK14608.1"/>
    <property type="match status" value="1"/>
</dbReference>
<dbReference type="Gene3D" id="3.30.70.890">
    <property type="entry name" value="GHMP kinase, C-terminal domain"/>
    <property type="match status" value="1"/>
</dbReference>
<comment type="caution">
    <text evidence="12">The sequence shown here is derived from an EMBL/GenBank/DDBJ whole genome shotgun (WGS) entry which is preliminary data.</text>
</comment>
<evidence type="ECO:0000256" key="5">
    <source>
        <dbReference type="ARBA" id="ARBA00022741"/>
    </source>
</evidence>
<feature type="active site" evidence="9">
    <location>
        <position position="13"/>
    </location>
</feature>
<comment type="pathway">
    <text evidence="9">Isoprenoid biosynthesis; isopentenyl diphosphate biosynthesis via DXP pathway; isopentenyl diphosphate from 1-deoxy-D-xylulose 5-phosphate: step 3/6.</text>
</comment>
<dbReference type="PANTHER" id="PTHR43527:SF2">
    <property type="entry name" value="4-DIPHOSPHOCYTIDYL-2-C-METHYL-D-ERYTHRITOL KINASE, CHLOROPLASTIC"/>
    <property type="match status" value="1"/>
</dbReference>
<dbReference type="InterPro" id="IPR004424">
    <property type="entry name" value="IspE"/>
</dbReference>
<organism evidence="12">
    <name type="scientific">Desulfobacca acetoxidans</name>
    <dbReference type="NCBI Taxonomy" id="60893"/>
    <lineage>
        <taxon>Bacteria</taxon>
        <taxon>Pseudomonadati</taxon>
        <taxon>Thermodesulfobacteriota</taxon>
        <taxon>Desulfobaccia</taxon>
        <taxon>Desulfobaccales</taxon>
        <taxon>Desulfobaccaceae</taxon>
        <taxon>Desulfobacca</taxon>
    </lineage>
</organism>
<comment type="similarity">
    <text evidence="1 9">Belongs to the GHMP kinase family. IspE subfamily.</text>
</comment>
<evidence type="ECO:0000256" key="7">
    <source>
        <dbReference type="ARBA" id="ARBA00022840"/>
    </source>
</evidence>
<dbReference type="GO" id="GO:0016114">
    <property type="term" value="P:terpenoid biosynthetic process"/>
    <property type="evidence" value="ECO:0007669"/>
    <property type="project" value="UniProtKB-UniRule"/>
</dbReference>
<dbReference type="Pfam" id="PF00288">
    <property type="entry name" value="GHMP_kinases_N"/>
    <property type="match status" value="1"/>
</dbReference>
<dbReference type="Gene3D" id="3.30.230.10">
    <property type="match status" value="1"/>
</dbReference>
<dbReference type="SUPFAM" id="SSF54211">
    <property type="entry name" value="Ribosomal protein S5 domain 2-like"/>
    <property type="match status" value="1"/>
</dbReference>
<dbReference type="InterPro" id="IPR014721">
    <property type="entry name" value="Ribsml_uS5_D2-typ_fold_subgr"/>
</dbReference>
<evidence type="ECO:0000259" key="10">
    <source>
        <dbReference type="Pfam" id="PF00288"/>
    </source>
</evidence>
<evidence type="ECO:0000256" key="2">
    <source>
        <dbReference type="ARBA" id="ARBA00012052"/>
    </source>
</evidence>
<comment type="function">
    <text evidence="9">Catalyzes the phosphorylation of the position 2 hydroxy group of 4-diphosphocytidyl-2C-methyl-D-erythritol.</text>
</comment>
<gene>
    <name evidence="9" type="primary">ispE</name>
    <name evidence="12" type="ORF">ENV52_08690</name>
</gene>
<comment type="catalytic activity">
    <reaction evidence="9">
        <text>4-CDP-2-C-methyl-D-erythritol + ATP = 4-CDP-2-C-methyl-D-erythritol 2-phosphate + ADP + H(+)</text>
        <dbReference type="Rhea" id="RHEA:18437"/>
        <dbReference type="ChEBI" id="CHEBI:15378"/>
        <dbReference type="ChEBI" id="CHEBI:30616"/>
        <dbReference type="ChEBI" id="CHEBI:57823"/>
        <dbReference type="ChEBI" id="CHEBI:57919"/>
        <dbReference type="ChEBI" id="CHEBI:456216"/>
        <dbReference type="EC" id="2.7.1.148"/>
    </reaction>
</comment>